<dbReference type="PANTHER" id="PTHR34220:SF7">
    <property type="entry name" value="SENSOR HISTIDINE KINASE YPDA"/>
    <property type="match status" value="1"/>
</dbReference>
<dbReference type="PANTHER" id="PTHR34220">
    <property type="entry name" value="SENSOR HISTIDINE KINASE YPDA"/>
    <property type="match status" value="1"/>
</dbReference>
<dbReference type="InterPro" id="IPR011110">
    <property type="entry name" value="Reg_prop"/>
</dbReference>
<dbReference type="AlphaFoldDB" id="A0A9X1JV68"/>
<dbReference type="InterPro" id="IPR015943">
    <property type="entry name" value="WD40/YVTN_repeat-like_dom_sf"/>
</dbReference>
<reference evidence="4" key="1">
    <citation type="submission" date="2021-07" db="EMBL/GenBank/DDBJ databases">
        <title>Aureisphaera sp. CAU 1614 isolated from sea sediment.</title>
        <authorList>
            <person name="Kim W."/>
        </authorList>
    </citation>
    <scope>NUCLEOTIDE SEQUENCE</scope>
    <source>
        <strain evidence="4">CAU 1614</strain>
    </source>
</reference>
<keyword evidence="4" id="KW-0808">Transferase</keyword>
<dbReference type="Gene3D" id="2.60.40.10">
    <property type="entry name" value="Immunoglobulins"/>
    <property type="match status" value="1"/>
</dbReference>
<accession>A0A9X1JV68</accession>
<name>A0A9X1JV68_9FLAO</name>
<feature type="transmembrane region" description="Helical" evidence="1">
    <location>
        <begin position="667"/>
        <end position="690"/>
    </location>
</feature>
<dbReference type="InterPro" id="IPR050640">
    <property type="entry name" value="Bact_2-comp_sensor_kinase"/>
</dbReference>
<dbReference type="GO" id="GO:0000155">
    <property type="term" value="F:phosphorelay sensor kinase activity"/>
    <property type="evidence" value="ECO:0007669"/>
    <property type="project" value="InterPro"/>
</dbReference>
<evidence type="ECO:0000313" key="4">
    <source>
        <dbReference type="EMBL" id="MBW2937654.1"/>
    </source>
</evidence>
<feature type="chain" id="PRO_5040753066" evidence="2">
    <location>
        <begin position="22"/>
        <end position="918"/>
    </location>
</feature>
<dbReference type="EMBL" id="JAHWDP010000002">
    <property type="protein sequence ID" value="MBW2937654.1"/>
    <property type="molecule type" value="Genomic_DNA"/>
</dbReference>
<protein>
    <submittedName>
        <fullName evidence="4">Histidine kinase</fullName>
    </submittedName>
</protein>
<dbReference type="Gene3D" id="2.130.10.10">
    <property type="entry name" value="YVTN repeat-like/Quinoprotein amine dehydrogenase"/>
    <property type="match status" value="1"/>
</dbReference>
<organism evidence="4 5">
    <name type="scientific">Halomarinibacterium sedimenti</name>
    <dbReference type="NCBI Taxonomy" id="2857106"/>
    <lineage>
        <taxon>Bacteria</taxon>
        <taxon>Pseudomonadati</taxon>
        <taxon>Bacteroidota</taxon>
        <taxon>Flavobacteriia</taxon>
        <taxon>Flavobacteriales</taxon>
        <taxon>Flavobacteriaceae</taxon>
        <taxon>Halomarinibacterium</taxon>
    </lineage>
</organism>
<dbReference type="InterPro" id="IPR010559">
    <property type="entry name" value="Sig_transdc_His_kin_internal"/>
</dbReference>
<evidence type="ECO:0000313" key="5">
    <source>
        <dbReference type="Proteomes" id="UP001138686"/>
    </source>
</evidence>
<keyword evidence="1" id="KW-0472">Membrane</keyword>
<dbReference type="SUPFAM" id="SSF55874">
    <property type="entry name" value="ATPase domain of HSP90 chaperone/DNA topoisomerase II/histidine kinase"/>
    <property type="match status" value="1"/>
</dbReference>
<dbReference type="InterPro" id="IPR036890">
    <property type="entry name" value="HATPase_C_sf"/>
</dbReference>
<comment type="caution">
    <text evidence="4">The sequence shown here is derived from an EMBL/GenBank/DDBJ whole genome shotgun (WGS) entry which is preliminary data.</text>
</comment>
<keyword evidence="1" id="KW-1133">Transmembrane helix</keyword>
<keyword evidence="2" id="KW-0732">Signal</keyword>
<sequence length="918" mass="105732">MLKRYYILAILLVLLPSLGQAQYATNYSIKEGLPSNHVYKVTQDNNGFIWVITDNGIAKYNGTEFKVFTTKEGLPTNDVWEIATTPDGKVWFFCKASKVGYIENDKVHSFEGEEKGIVFFPLKIIEIENTILFESKNNWYFLNTDNKWEAIDEIKKHPLFKIKSEVEALIKAEKPVNIIHFRAKDSLICWLKRDTYMVFNSKTKEVVDGKETYGFNHQFSDLARINLMNGSIQITDTSFVALLDSKYKIAKTASIPSSFNSHHASIDKTGNIWAVSFQNGVYKIPSVYQKIAYFFPSEKIENIEKVGNDIVVNVFDKGYYRYNKSKLDFLPYIEEKGVLHPLSVIDNLQKTYFVHKLEVVSYSFNTHKVVKRTKIKEGIKQMVYYDGFLWGLGSYDIKKMKESNFDVVAKFPAVGMNKLFMFNDKMLIGSTDGLKVLKDTVVTPIVNDTLFQKPIHNIVSLNRDWVIICTEGYGAYATNTIQTIYFPNTQYLNIKDAFVVGDSIWLATNEGLVQFLKKGNIFQFIKNVTEEMGLATRRVNSVLVDEDYIFMGTDDGLVVFPLNITAPSQFMDIYFDTVQFNGETLSLSNNEINYTTHNSLRVKIGAINFSEKKTPVAFQYKLEPLQNQWQETTSSTLNFSDLPPNQYQLQLTSGDYQKSFSFIVQPLWWQTITAKILFSLFGIGILLFVLQMIRKSELKKKMAKLNAEKKLAEYELYALRSQMNPHFVFNSLTAIQYYINENDFENSEKYLVKFSKLIRQFFEISKEEEITLEDEVALLNNYLEIEKLRFKDKLNFTIEVDPKLNITQSKIPTMLLQPVVENAVNHGIFNKEENGTINLYFSYIKPKEFSVEILDDGVGFEKTKKQRNGKISSSVILKDRISILNQSQHWDITYSTVVAFSEASDKGNKATFTIKHLK</sequence>
<evidence type="ECO:0000256" key="1">
    <source>
        <dbReference type="SAM" id="Phobius"/>
    </source>
</evidence>
<gene>
    <name evidence="4" type="ORF">KXJ69_06020</name>
</gene>
<proteinExistence type="predicted"/>
<keyword evidence="4" id="KW-0418">Kinase</keyword>
<dbReference type="SUPFAM" id="SSF63829">
    <property type="entry name" value="Calcium-dependent phosphotriesterase"/>
    <property type="match status" value="1"/>
</dbReference>
<feature type="domain" description="Signal transduction histidine kinase internal region" evidence="3">
    <location>
        <begin position="715"/>
        <end position="794"/>
    </location>
</feature>
<keyword evidence="1" id="KW-0812">Transmembrane</keyword>
<dbReference type="Proteomes" id="UP001138686">
    <property type="component" value="Unassembled WGS sequence"/>
</dbReference>
<dbReference type="Gene3D" id="3.30.565.10">
    <property type="entry name" value="Histidine kinase-like ATPase, C-terminal domain"/>
    <property type="match status" value="1"/>
</dbReference>
<dbReference type="GO" id="GO:0016020">
    <property type="term" value="C:membrane"/>
    <property type="evidence" value="ECO:0007669"/>
    <property type="project" value="InterPro"/>
</dbReference>
<evidence type="ECO:0000256" key="2">
    <source>
        <dbReference type="SAM" id="SignalP"/>
    </source>
</evidence>
<evidence type="ECO:0000259" key="3">
    <source>
        <dbReference type="Pfam" id="PF06580"/>
    </source>
</evidence>
<dbReference type="Pfam" id="PF07494">
    <property type="entry name" value="Reg_prop"/>
    <property type="match status" value="1"/>
</dbReference>
<feature type="signal peptide" evidence="2">
    <location>
        <begin position="1"/>
        <end position="21"/>
    </location>
</feature>
<dbReference type="InterPro" id="IPR013783">
    <property type="entry name" value="Ig-like_fold"/>
</dbReference>
<keyword evidence="5" id="KW-1185">Reference proteome</keyword>
<dbReference type="Pfam" id="PF06580">
    <property type="entry name" value="His_kinase"/>
    <property type="match status" value="1"/>
</dbReference>